<dbReference type="EMBL" id="CP022572">
    <property type="protein sequence ID" value="AZU61029.1"/>
    <property type="molecule type" value="Genomic_DNA"/>
</dbReference>
<dbReference type="GO" id="GO:0003676">
    <property type="term" value="F:nucleic acid binding"/>
    <property type="evidence" value="ECO:0007669"/>
    <property type="project" value="InterPro"/>
</dbReference>
<dbReference type="OrthoDB" id="2365401at2"/>
<organism evidence="1 2">
    <name type="scientific">Neobacillus mesonae</name>
    <dbReference type="NCBI Taxonomy" id="1193713"/>
    <lineage>
        <taxon>Bacteria</taxon>
        <taxon>Bacillati</taxon>
        <taxon>Bacillota</taxon>
        <taxon>Bacilli</taxon>
        <taxon>Bacillales</taxon>
        <taxon>Bacillaceae</taxon>
        <taxon>Neobacillus</taxon>
    </lineage>
</organism>
<evidence type="ECO:0000313" key="1">
    <source>
        <dbReference type="EMBL" id="AZU61029.1"/>
    </source>
</evidence>
<evidence type="ECO:0008006" key="3">
    <source>
        <dbReference type="Google" id="ProtNLM"/>
    </source>
</evidence>
<keyword evidence="2" id="KW-1185">Reference proteome</keyword>
<dbReference type="AlphaFoldDB" id="A0A3T0HV75"/>
<proteinExistence type="predicted"/>
<dbReference type="KEGG" id="nmk:CHR53_07055"/>
<dbReference type="RefSeq" id="WP_127485832.1">
    <property type="nucleotide sequence ID" value="NZ_CP022572.1"/>
</dbReference>
<dbReference type="Proteomes" id="UP000282892">
    <property type="component" value="Chromosome"/>
</dbReference>
<dbReference type="Gene3D" id="3.40.1350.10">
    <property type="match status" value="1"/>
</dbReference>
<sequence>MAHETQITGAISELTAAKLMMEGMGWEVAKPLVPEVYDFLARDPVSGKAFRIQVKTLRIRTDRDNALVIYAKKGNGKPYTKDEIDYIVGVDGTRAFMFECEGLTEYWSTEQTAKKRWIELTAV</sequence>
<dbReference type="InterPro" id="IPR011856">
    <property type="entry name" value="tRNA_endonuc-like_dom_sf"/>
</dbReference>
<reference evidence="1 2" key="1">
    <citation type="submission" date="2017-07" db="EMBL/GenBank/DDBJ databases">
        <title>The complete genome sequence of Bacillus mesonae strain H20-5, an efficient strain improving plant abiotic stress resistance.</title>
        <authorList>
            <person name="Kim S.Y."/>
            <person name="Song H."/>
            <person name="Sang M.K."/>
            <person name="Weon H.-Y."/>
            <person name="Song J."/>
        </authorList>
    </citation>
    <scope>NUCLEOTIDE SEQUENCE [LARGE SCALE GENOMIC DNA]</scope>
    <source>
        <strain evidence="1 2">H20-5</strain>
    </source>
</reference>
<protein>
    <recommendedName>
        <fullName evidence="3">PD(D/E)XK endonuclease domain-containing protein</fullName>
    </recommendedName>
</protein>
<accession>A0A3T0HV75</accession>
<name>A0A3T0HV75_9BACI</name>
<gene>
    <name evidence="1" type="ORF">CHR53_07055</name>
</gene>
<evidence type="ECO:0000313" key="2">
    <source>
        <dbReference type="Proteomes" id="UP000282892"/>
    </source>
</evidence>